<keyword evidence="2" id="KW-1003">Cell membrane</keyword>
<dbReference type="GO" id="GO:0005886">
    <property type="term" value="C:plasma membrane"/>
    <property type="evidence" value="ECO:0007669"/>
    <property type="project" value="UniProtKB-SubCell"/>
</dbReference>
<feature type="transmembrane region" description="Helical" evidence="6">
    <location>
        <begin position="108"/>
        <end position="131"/>
    </location>
</feature>
<dbReference type="EMBL" id="CAFBLT010000001">
    <property type="protein sequence ID" value="CAB4875407.1"/>
    <property type="molecule type" value="Genomic_DNA"/>
</dbReference>
<keyword evidence="3 6" id="KW-0812">Transmembrane</keyword>
<dbReference type="GO" id="GO:0015171">
    <property type="term" value="F:amino acid transmembrane transporter activity"/>
    <property type="evidence" value="ECO:0007669"/>
    <property type="project" value="TreeGrafter"/>
</dbReference>
<accession>A0A6J7DXI1</accession>
<dbReference type="InterPro" id="IPR001123">
    <property type="entry name" value="LeuE-type"/>
</dbReference>
<evidence type="ECO:0000313" key="7">
    <source>
        <dbReference type="EMBL" id="CAB4830601.1"/>
    </source>
</evidence>
<dbReference type="EMBL" id="CAFABE010000053">
    <property type="protein sequence ID" value="CAB4830601.1"/>
    <property type="molecule type" value="Genomic_DNA"/>
</dbReference>
<reference evidence="8" key="1">
    <citation type="submission" date="2020-05" db="EMBL/GenBank/DDBJ databases">
        <authorList>
            <person name="Chiriac C."/>
            <person name="Salcher M."/>
            <person name="Ghai R."/>
            <person name="Kavagutti S V."/>
        </authorList>
    </citation>
    <scope>NUCLEOTIDE SEQUENCE</scope>
</reference>
<feature type="transmembrane region" description="Helical" evidence="6">
    <location>
        <begin position="143"/>
        <end position="163"/>
    </location>
</feature>
<evidence type="ECO:0000313" key="8">
    <source>
        <dbReference type="EMBL" id="CAB4875407.1"/>
    </source>
</evidence>
<comment type="subcellular location">
    <subcellularLocation>
        <location evidence="1">Cell membrane</location>
        <topology evidence="1">Multi-pass membrane protein</topology>
    </subcellularLocation>
</comment>
<evidence type="ECO:0000256" key="3">
    <source>
        <dbReference type="ARBA" id="ARBA00022692"/>
    </source>
</evidence>
<dbReference type="EMBL" id="CAFBPM010000016">
    <property type="protein sequence ID" value="CAB5028803.1"/>
    <property type="molecule type" value="Genomic_DNA"/>
</dbReference>
<dbReference type="Pfam" id="PF01810">
    <property type="entry name" value="LysE"/>
    <property type="match status" value="1"/>
</dbReference>
<evidence type="ECO:0000256" key="5">
    <source>
        <dbReference type="ARBA" id="ARBA00023136"/>
    </source>
</evidence>
<gene>
    <name evidence="7" type="ORF">UFOPK3164_01133</name>
    <name evidence="8" type="ORF">UFOPK3427_01094</name>
    <name evidence="9" type="ORF">UFOPK4112_01432</name>
</gene>
<protein>
    <submittedName>
        <fullName evidence="8">Unannotated protein</fullName>
    </submittedName>
</protein>
<proteinExistence type="predicted"/>
<keyword evidence="5 6" id="KW-0472">Membrane</keyword>
<dbReference type="PANTHER" id="PTHR30086">
    <property type="entry name" value="ARGININE EXPORTER PROTEIN ARGO"/>
    <property type="match status" value="1"/>
</dbReference>
<organism evidence="8">
    <name type="scientific">freshwater metagenome</name>
    <dbReference type="NCBI Taxonomy" id="449393"/>
    <lineage>
        <taxon>unclassified sequences</taxon>
        <taxon>metagenomes</taxon>
        <taxon>ecological metagenomes</taxon>
    </lineage>
</organism>
<evidence type="ECO:0000256" key="6">
    <source>
        <dbReference type="SAM" id="Phobius"/>
    </source>
</evidence>
<feature type="transmembrane region" description="Helical" evidence="6">
    <location>
        <begin position="70"/>
        <end position="88"/>
    </location>
</feature>
<sequence length="202" mass="21679">MHAALVGFATGLSLIVAIGAQNAYVLRLGLSRQHIGVAVAICAASDVVLIILGIAGVGRVVHSFPLVLQVLKWVGVAYLIGFGLYSFWRASRTDALVVSDEGRQSMRVVAGTMLALTFLNPHVYLDTVLLLGSIGNQYGGARWYFCIGACLGSVVWFSFLGFGARMLSPYVQRVVVWRVIDLVIGIVMLVVALNVAMTHLTT</sequence>
<name>A0A6J7DXI1_9ZZZZ</name>
<feature type="transmembrane region" description="Helical" evidence="6">
    <location>
        <begin position="35"/>
        <end position="58"/>
    </location>
</feature>
<feature type="transmembrane region" description="Helical" evidence="6">
    <location>
        <begin position="175"/>
        <end position="196"/>
    </location>
</feature>
<keyword evidence="4 6" id="KW-1133">Transmembrane helix</keyword>
<dbReference type="PANTHER" id="PTHR30086:SF20">
    <property type="entry name" value="ARGININE EXPORTER PROTEIN ARGO-RELATED"/>
    <property type="match status" value="1"/>
</dbReference>
<dbReference type="AlphaFoldDB" id="A0A6J7DXI1"/>
<evidence type="ECO:0000313" key="9">
    <source>
        <dbReference type="EMBL" id="CAB5028803.1"/>
    </source>
</evidence>
<evidence type="ECO:0000256" key="4">
    <source>
        <dbReference type="ARBA" id="ARBA00022989"/>
    </source>
</evidence>
<evidence type="ECO:0000256" key="1">
    <source>
        <dbReference type="ARBA" id="ARBA00004651"/>
    </source>
</evidence>
<evidence type="ECO:0000256" key="2">
    <source>
        <dbReference type="ARBA" id="ARBA00022475"/>
    </source>
</evidence>